<name>A0A8B7N4N2_HYAAZ</name>
<evidence type="ECO:0000256" key="5">
    <source>
        <dbReference type="ARBA" id="ARBA00023303"/>
    </source>
</evidence>
<dbReference type="RefSeq" id="XP_018008303.1">
    <property type="nucleotide sequence ID" value="XM_018152814.2"/>
</dbReference>
<feature type="coiled-coil region" evidence="6">
    <location>
        <begin position="230"/>
        <end position="257"/>
    </location>
</feature>
<dbReference type="GO" id="GO:0034220">
    <property type="term" value="P:monoatomic ion transmembrane transport"/>
    <property type="evidence" value="ECO:0007669"/>
    <property type="project" value="UniProtKB-KW"/>
</dbReference>
<organism evidence="8 9">
    <name type="scientific">Hyalella azteca</name>
    <name type="common">Amphipod</name>
    <dbReference type="NCBI Taxonomy" id="294128"/>
    <lineage>
        <taxon>Eukaryota</taxon>
        <taxon>Metazoa</taxon>
        <taxon>Ecdysozoa</taxon>
        <taxon>Arthropoda</taxon>
        <taxon>Crustacea</taxon>
        <taxon>Multicrustacea</taxon>
        <taxon>Malacostraca</taxon>
        <taxon>Eumalacostraca</taxon>
        <taxon>Peracarida</taxon>
        <taxon>Amphipoda</taxon>
        <taxon>Senticaudata</taxon>
        <taxon>Talitrida</taxon>
        <taxon>Talitroidea</taxon>
        <taxon>Hyalellidae</taxon>
        <taxon>Hyalella</taxon>
    </lineage>
</organism>
<gene>
    <name evidence="9" type="primary">LOC108666009</name>
</gene>
<dbReference type="PANTHER" id="PTHR47143">
    <property type="entry name" value="TRANSIENT RECEPTOR POTENTIAL CATION CHANNEL PROTEIN PAINLESS"/>
    <property type="match status" value="1"/>
</dbReference>
<keyword evidence="3" id="KW-0040">ANK repeat</keyword>
<feature type="transmembrane region" description="Helical" evidence="7">
    <location>
        <begin position="76"/>
        <end position="98"/>
    </location>
</feature>
<dbReference type="OrthoDB" id="6364028at2759"/>
<keyword evidence="7" id="KW-0812">Transmembrane</keyword>
<dbReference type="KEGG" id="hazt:108666009"/>
<keyword evidence="2" id="KW-0677">Repeat</keyword>
<dbReference type="PANTHER" id="PTHR47143:SF3">
    <property type="entry name" value="PWWP DOMAIN-CONTAINING PROTEIN"/>
    <property type="match status" value="1"/>
</dbReference>
<feature type="transmembrane region" description="Helical" evidence="7">
    <location>
        <begin position="37"/>
        <end position="56"/>
    </location>
</feature>
<sequence length="265" mass="29940">MADVHGASRVLRFVSLAVLLLAFSACDWRLGCRQTTVWRMGVLAVLQVSVHVVLTLNKIPRYSGFLPGDPKQFLHYTVALVPLILFLLSFALCFHFLLMNNRAFSSIPIAFVKTITLMLGDLDYDDTFVSDSNPVRYEILANVLFLVFIVCIGGIVMNFAIGGPAEELYELRKEEQLNRAIAHLHIHLLIDECAPKLRRKFASSLKLYERKKHFSMYVCSGMFQEGNKKASEEALQLAKLTDEVAELRSNIQQLLSHQGSIKDNH</sequence>
<evidence type="ECO:0000256" key="2">
    <source>
        <dbReference type="ARBA" id="ARBA00022737"/>
    </source>
</evidence>
<dbReference type="GO" id="GO:1902495">
    <property type="term" value="C:transmembrane transporter complex"/>
    <property type="evidence" value="ECO:0007669"/>
    <property type="project" value="TreeGrafter"/>
</dbReference>
<feature type="transmembrane region" description="Helical" evidence="7">
    <location>
        <begin position="103"/>
        <end position="119"/>
    </location>
</feature>
<dbReference type="InterPro" id="IPR052076">
    <property type="entry name" value="TRP_cation_channel"/>
</dbReference>
<dbReference type="OMA" id="GNINRTE"/>
<evidence type="ECO:0000256" key="3">
    <source>
        <dbReference type="ARBA" id="ARBA00023043"/>
    </source>
</evidence>
<evidence type="ECO:0000256" key="6">
    <source>
        <dbReference type="SAM" id="Coils"/>
    </source>
</evidence>
<dbReference type="GO" id="GO:0022857">
    <property type="term" value="F:transmembrane transporter activity"/>
    <property type="evidence" value="ECO:0007669"/>
    <property type="project" value="TreeGrafter"/>
</dbReference>
<reference evidence="9" key="1">
    <citation type="submission" date="2025-08" db="UniProtKB">
        <authorList>
            <consortium name="RefSeq"/>
        </authorList>
    </citation>
    <scope>IDENTIFICATION</scope>
</reference>
<dbReference type="Proteomes" id="UP000694843">
    <property type="component" value="Unplaced"/>
</dbReference>
<keyword evidence="7" id="KW-0472">Membrane</keyword>
<evidence type="ECO:0000313" key="9">
    <source>
        <dbReference type="RefSeq" id="XP_018008303.1"/>
    </source>
</evidence>
<protein>
    <submittedName>
        <fullName evidence="9">Uncharacterized protein LOC108666009</fullName>
    </submittedName>
</protein>
<accession>A0A8B7N4N2</accession>
<feature type="transmembrane region" description="Helical" evidence="7">
    <location>
        <begin position="139"/>
        <end position="161"/>
    </location>
</feature>
<keyword evidence="7" id="KW-1133">Transmembrane helix</keyword>
<keyword evidence="4" id="KW-0406">Ion transport</keyword>
<evidence type="ECO:0000256" key="4">
    <source>
        <dbReference type="ARBA" id="ARBA00023065"/>
    </source>
</evidence>
<evidence type="ECO:0000256" key="1">
    <source>
        <dbReference type="ARBA" id="ARBA00022448"/>
    </source>
</evidence>
<proteinExistence type="predicted"/>
<keyword evidence="1" id="KW-0813">Transport</keyword>
<keyword evidence="8" id="KW-1185">Reference proteome</keyword>
<evidence type="ECO:0000313" key="8">
    <source>
        <dbReference type="Proteomes" id="UP000694843"/>
    </source>
</evidence>
<keyword evidence="6" id="KW-0175">Coiled coil</keyword>
<dbReference type="AlphaFoldDB" id="A0A8B7N4N2"/>
<evidence type="ECO:0000256" key="7">
    <source>
        <dbReference type="SAM" id="Phobius"/>
    </source>
</evidence>
<dbReference type="GeneID" id="108666009"/>
<keyword evidence="5" id="KW-0407">Ion channel</keyword>
<feature type="transmembrane region" description="Helical" evidence="7">
    <location>
        <begin position="6"/>
        <end position="25"/>
    </location>
</feature>